<gene>
    <name evidence="6" type="ORF">BCF33_0664</name>
</gene>
<keyword evidence="4" id="KW-0804">Transcription</keyword>
<dbReference type="Pfam" id="PF03466">
    <property type="entry name" value="LysR_substrate"/>
    <property type="match status" value="1"/>
</dbReference>
<dbReference type="OrthoDB" id="9815174at2"/>
<evidence type="ECO:0000256" key="1">
    <source>
        <dbReference type="ARBA" id="ARBA00009437"/>
    </source>
</evidence>
<dbReference type="InterPro" id="IPR036390">
    <property type="entry name" value="WH_DNA-bd_sf"/>
</dbReference>
<dbReference type="SUPFAM" id="SSF46785">
    <property type="entry name" value="Winged helix' DNA-binding domain"/>
    <property type="match status" value="1"/>
</dbReference>
<evidence type="ECO:0000256" key="2">
    <source>
        <dbReference type="ARBA" id="ARBA00023015"/>
    </source>
</evidence>
<evidence type="ECO:0000313" key="6">
    <source>
        <dbReference type="EMBL" id="PRY95052.1"/>
    </source>
</evidence>
<dbReference type="PANTHER" id="PTHR30126:SF21">
    <property type="entry name" value="TRANSCRIPTIONAL REGULATOR-RELATED"/>
    <property type="match status" value="1"/>
</dbReference>
<dbReference type="SUPFAM" id="SSF53850">
    <property type="entry name" value="Periplasmic binding protein-like II"/>
    <property type="match status" value="1"/>
</dbReference>
<dbReference type="GO" id="GO:0000976">
    <property type="term" value="F:transcription cis-regulatory region binding"/>
    <property type="evidence" value="ECO:0007669"/>
    <property type="project" value="TreeGrafter"/>
</dbReference>
<evidence type="ECO:0000256" key="4">
    <source>
        <dbReference type="ARBA" id="ARBA00023163"/>
    </source>
</evidence>
<keyword evidence="2" id="KW-0805">Transcription regulation</keyword>
<keyword evidence="7" id="KW-1185">Reference proteome</keyword>
<reference evidence="6 7" key="1">
    <citation type="submission" date="2018-03" db="EMBL/GenBank/DDBJ databases">
        <title>Genomic Encyclopedia of Archaeal and Bacterial Type Strains, Phase II (KMG-II): from individual species to whole genera.</title>
        <authorList>
            <person name="Goeker M."/>
        </authorList>
    </citation>
    <scope>NUCLEOTIDE SEQUENCE [LARGE SCALE GENOMIC DNA]</scope>
    <source>
        <strain evidence="6 7">DSM 29318</strain>
    </source>
</reference>
<dbReference type="Gene3D" id="3.40.190.10">
    <property type="entry name" value="Periplasmic binding protein-like II"/>
    <property type="match status" value="1"/>
</dbReference>
<dbReference type="InterPro" id="IPR000847">
    <property type="entry name" value="LysR_HTH_N"/>
</dbReference>
<protein>
    <submittedName>
        <fullName evidence="6">DNA-binding transcriptional LysR family regulator</fullName>
    </submittedName>
</protein>
<dbReference type="AlphaFoldDB" id="A0A2T0X7X5"/>
<dbReference type="PANTHER" id="PTHR30126">
    <property type="entry name" value="HTH-TYPE TRANSCRIPTIONAL REGULATOR"/>
    <property type="match status" value="1"/>
</dbReference>
<dbReference type="InterPro" id="IPR036388">
    <property type="entry name" value="WH-like_DNA-bd_sf"/>
</dbReference>
<dbReference type="GO" id="GO:0003700">
    <property type="term" value="F:DNA-binding transcription factor activity"/>
    <property type="evidence" value="ECO:0007669"/>
    <property type="project" value="InterPro"/>
</dbReference>
<proteinExistence type="inferred from homology"/>
<sequence length="294" mass="32104">MDIALVRSFLEVAATGSFVAASERLFVTQSAVSLRIQRLEDQLGQTLFIRSKAGARLTQPGRQFERYATSILRTWEEARQQVSLPERFTRAVGLGAQPSLWPRLGFRWIDALRAGWPEIAVRAETGSAEDLTRALSLGTLQAALLYAPILRPGLRAAKILSEELVLVSTRPGDAAEALGSRYVMTDWGPDFAARHAAALPDLSRQGVTMSLGAQVADYLLKRDAAAYQPARYVARHIADGRLHPVEGAPIFEFPVWSVFRQDLAGEASVPVDDALRSAVAEAEAEQDRVLQAIG</sequence>
<evidence type="ECO:0000256" key="3">
    <source>
        <dbReference type="ARBA" id="ARBA00023125"/>
    </source>
</evidence>
<dbReference type="Pfam" id="PF00126">
    <property type="entry name" value="HTH_1"/>
    <property type="match status" value="1"/>
</dbReference>
<dbReference type="EMBL" id="PVTT01000001">
    <property type="protein sequence ID" value="PRY95052.1"/>
    <property type="molecule type" value="Genomic_DNA"/>
</dbReference>
<evidence type="ECO:0000259" key="5">
    <source>
        <dbReference type="PROSITE" id="PS50931"/>
    </source>
</evidence>
<dbReference type="FunFam" id="1.10.10.10:FF:000001">
    <property type="entry name" value="LysR family transcriptional regulator"/>
    <property type="match status" value="1"/>
</dbReference>
<dbReference type="RefSeq" id="WP_106159483.1">
    <property type="nucleotide sequence ID" value="NZ_PVTT01000001.1"/>
</dbReference>
<comment type="caution">
    <text evidence="6">The sequence shown here is derived from an EMBL/GenBank/DDBJ whole genome shotgun (WGS) entry which is preliminary data.</text>
</comment>
<keyword evidence="3 6" id="KW-0238">DNA-binding</keyword>
<name>A0A2T0X7X5_9RHOB</name>
<feature type="domain" description="HTH lysR-type" evidence="5">
    <location>
        <begin position="1"/>
        <end position="58"/>
    </location>
</feature>
<dbReference type="PRINTS" id="PR00039">
    <property type="entry name" value="HTHLYSR"/>
</dbReference>
<evidence type="ECO:0000313" key="7">
    <source>
        <dbReference type="Proteomes" id="UP000238801"/>
    </source>
</evidence>
<organism evidence="6 7">
    <name type="scientific">Hasllibacter halocynthiae</name>
    <dbReference type="NCBI Taxonomy" id="595589"/>
    <lineage>
        <taxon>Bacteria</taxon>
        <taxon>Pseudomonadati</taxon>
        <taxon>Pseudomonadota</taxon>
        <taxon>Alphaproteobacteria</taxon>
        <taxon>Rhodobacterales</taxon>
        <taxon>Roseobacteraceae</taxon>
        <taxon>Hasllibacter</taxon>
    </lineage>
</organism>
<comment type="similarity">
    <text evidence="1">Belongs to the LysR transcriptional regulatory family.</text>
</comment>
<accession>A0A2T0X7X5</accession>
<dbReference type="Gene3D" id="1.10.10.10">
    <property type="entry name" value="Winged helix-like DNA-binding domain superfamily/Winged helix DNA-binding domain"/>
    <property type="match status" value="1"/>
</dbReference>
<dbReference type="InterPro" id="IPR005119">
    <property type="entry name" value="LysR_subst-bd"/>
</dbReference>
<dbReference type="Proteomes" id="UP000238801">
    <property type="component" value="Unassembled WGS sequence"/>
</dbReference>
<dbReference type="PROSITE" id="PS50931">
    <property type="entry name" value="HTH_LYSR"/>
    <property type="match status" value="1"/>
</dbReference>